<accession>A0A2A2KUG3</accession>
<dbReference type="GO" id="GO:0005179">
    <property type="term" value="F:hormone activity"/>
    <property type="evidence" value="ECO:0007669"/>
    <property type="project" value="InterPro"/>
</dbReference>
<proteinExistence type="inferred from homology"/>
<organism evidence="6 7">
    <name type="scientific">Diploscapter pachys</name>
    <dbReference type="NCBI Taxonomy" id="2018661"/>
    <lineage>
        <taxon>Eukaryota</taxon>
        <taxon>Metazoa</taxon>
        <taxon>Ecdysozoa</taxon>
        <taxon>Nematoda</taxon>
        <taxon>Chromadorea</taxon>
        <taxon>Rhabditida</taxon>
        <taxon>Rhabditina</taxon>
        <taxon>Rhabditomorpha</taxon>
        <taxon>Rhabditoidea</taxon>
        <taxon>Rhabditidae</taxon>
        <taxon>Diploscapter</taxon>
    </lineage>
</organism>
<dbReference type="SUPFAM" id="SSF56994">
    <property type="entry name" value="Insulin-like"/>
    <property type="match status" value="1"/>
</dbReference>
<comment type="caution">
    <text evidence="6">The sequence shown here is derived from an EMBL/GenBank/DDBJ whole genome shotgun (WGS) entry which is preliminary data.</text>
</comment>
<keyword evidence="4" id="KW-0812">Transmembrane</keyword>
<feature type="transmembrane region" description="Helical" evidence="4">
    <location>
        <begin position="20"/>
        <end position="41"/>
    </location>
</feature>
<dbReference type="InterPro" id="IPR036438">
    <property type="entry name" value="Insulin-like_sf"/>
</dbReference>
<dbReference type="InterPro" id="IPR016179">
    <property type="entry name" value="Insulin-like"/>
</dbReference>
<feature type="region of interest" description="Disordered" evidence="3">
    <location>
        <begin position="98"/>
        <end position="118"/>
    </location>
</feature>
<dbReference type="AlphaFoldDB" id="A0A2A2KUG3"/>
<keyword evidence="2" id="KW-0732">Signal</keyword>
<evidence type="ECO:0000313" key="7">
    <source>
        <dbReference type="Proteomes" id="UP000218231"/>
    </source>
</evidence>
<keyword evidence="7" id="KW-1185">Reference proteome</keyword>
<dbReference type="Proteomes" id="UP000218231">
    <property type="component" value="Unassembled WGS sequence"/>
</dbReference>
<name>A0A2A2KUG3_9BILA</name>
<comment type="similarity">
    <text evidence="1">Belongs to the insulin family.</text>
</comment>
<dbReference type="GO" id="GO:0005576">
    <property type="term" value="C:extracellular region"/>
    <property type="evidence" value="ECO:0007669"/>
    <property type="project" value="InterPro"/>
</dbReference>
<dbReference type="InterPro" id="IPR022353">
    <property type="entry name" value="Insulin_CS"/>
</dbReference>
<keyword evidence="4" id="KW-0472">Membrane</keyword>
<gene>
    <name evidence="6" type="ORF">WR25_07164</name>
</gene>
<sequence>MSSKRGIISNYSLKQSPPFSFSWLYLVKLLFLLVLSSTLIIRTSQHQYDWIDEVLNDFDRELDKNLDLETKPTHSRHKAISKDDESIYSYHRHSHYHKMDNQNHAHGSSSYRFLSRGRRNSDKPQRYCGNRLITSLNGVCAGKGHQGTGCPDKADIRSIRQRRDEKRSVTDRCCKNACSYRQLKEMCCS</sequence>
<reference evidence="6 7" key="1">
    <citation type="journal article" date="2017" name="Curr. Biol.">
        <title>Genome architecture and evolution of a unichromosomal asexual nematode.</title>
        <authorList>
            <person name="Fradin H."/>
            <person name="Zegar C."/>
            <person name="Gutwein M."/>
            <person name="Lucas J."/>
            <person name="Kovtun M."/>
            <person name="Corcoran D."/>
            <person name="Baugh L.R."/>
            <person name="Kiontke K."/>
            <person name="Gunsalus K."/>
            <person name="Fitch D.H."/>
            <person name="Piano F."/>
        </authorList>
    </citation>
    <scope>NUCLEOTIDE SEQUENCE [LARGE SCALE GENOMIC DNA]</scope>
    <source>
        <strain evidence="6">PF1309</strain>
    </source>
</reference>
<evidence type="ECO:0000256" key="1">
    <source>
        <dbReference type="ARBA" id="ARBA00009034"/>
    </source>
</evidence>
<dbReference type="PROSITE" id="PS00262">
    <property type="entry name" value="INSULIN"/>
    <property type="match status" value="1"/>
</dbReference>
<evidence type="ECO:0000259" key="5">
    <source>
        <dbReference type="SMART" id="SM00078"/>
    </source>
</evidence>
<keyword evidence="4" id="KW-1133">Transmembrane helix</keyword>
<dbReference type="Gene3D" id="1.10.100.10">
    <property type="entry name" value="Insulin-like"/>
    <property type="match status" value="1"/>
</dbReference>
<evidence type="ECO:0000256" key="4">
    <source>
        <dbReference type="SAM" id="Phobius"/>
    </source>
</evidence>
<evidence type="ECO:0000256" key="3">
    <source>
        <dbReference type="SAM" id="MobiDB-lite"/>
    </source>
</evidence>
<feature type="domain" description="Insulin-like" evidence="5">
    <location>
        <begin position="125"/>
        <end position="187"/>
    </location>
</feature>
<evidence type="ECO:0000256" key="2">
    <source>
        <dbReference type="ARBA" id="ARBA00022729"/>
    </source>
</evidence>
<protein>
    <recommendedName>
        <fullName evidence="5">Insulin-like domain-containing protein</fullName>
    </recommendedName>
</protein>
<evidence type="ECO:0000313" key="6">
    <source>
        <dbReference type="EMBL" id="PAV77548.1"/>
    </source>
</evidence>
<dbReference type="SMART" id="SM00078">
    <property type="entry name" value="IlGF"/>
    <property type="match status" value="1"/>
</dbReference>
<dbReference type="EMBL" id="LIAE01007688">
    <property type="protein sequence ID" value="PAV77548.1"/>
    <property type="molecule type" value="Genomic_DNA"/>
</dbReference>